<evidence type="ECO:0000313" key="3">
    <source>
        <dbReference type="Proteomes" id="UP000623107"/>
    </source>
</evidence>
<proteinExistence type="predicted"/>
<evidence type="ECO:0000256" key="1">
    <source>
        <dbReference type="SAM" id="Coils"/>
    </source>
</evidence>
<dbReference type="Proteomes" id="UP000623107">
    <property type="component" value="Unassembled WGS sequence"/>
</dbReference>
<reference evidence="3" key="1">
    <citation type="submission" date="2020-04" db="EMBL/GenBank/DDBJ databases">
        <title>Description of novel Gluconacetobacter.</title>
        <authorList>
            <person name="Sombolestani A."/>
        </authorList>
    </citation>
    <scope>NUCLEOTIDE SEQUENCE [LARGE SCALE GENOMIC DNA]</scope>
    <source>
        <strain evidence="3">LMG 31484</strain>
    </source>
</reference>
<accession>A0ABR9Y4G8</accession>
<evidence type="ECO:0000313" key="2">
    <source>
        <dbReference type="EMBL" id="MBF0858829.1"/>
    </source>
</evidence>
<name>A0ABR9Y4G8_9PROT</name>
<keyword evidence="3" id="KW-1185">Reference proteome</keyword>
<reference evidence="2 3" key="2">
    <citation type="submission" date="2020-11" db="EMBL/GenBank/DDBJ databases">
        <title>Description of novel Gluconobacter species.</title>
        <authorList>
            <person name="Cleenwerck I."/>
            <person name="Cnockaert M."/>
            <person name="Borremans W."/>
            <person name="Wieme A.D."/>
            <person name="De Vuyst L."/>
            <person name="Vandamme P."/>
        </authorList>
    </citation>
    <scope>NUCLEOTIDE SEQUENCE [LARGE SCALE GENOMIC DNA]</scope>
    <source>
        <strain evidence="2 3">LMG 31484</strain>
    </source>
</reference>
<dbReference type="RefSeq" id="WP_194259523.1">
    <property type="nucleotide sequence ID" value="NZ_JABCQG010000006.1"/>
</dbReference>
<gene>
    <name evidence="2" type="ORF">HKD24_06325</name>
</gene>
<dbReference type="EMBL" id="JABCQG010000006">
    <property type="protein sequence ID" value="MBF0858829.1"/>
    <property type="molecule type" value="Genomic_DNA"/>
</dbReference>
<evidence type="ECO:0008006" key="4">
    <source>
        <dbReference type="Google" id="ProtNLM"/>
    </source>
</evidence>
<comment type="caution">
    <text evidence="2">The sequence shown here is derived from an EMBL/GenBank/DDBJ whole genome shotgun (WGS) entry which is preliminary data.</text>
</comment>
<protein>
    <recommendedName>
        <fullName evidence="4">Mobilization protein</fullName>
    </recommendedName>
</protein>
<organism evidence="2 3">
    <name type="scientific">Gluconobacter vitians</name>
    <dbReference type="NCBI Taxonomy" id="2728102"/>
    <lineage>
        <taxon>Bacteria</taxon>
        <taxon>Pseudomonadati</taxon>
        <taxon>Pseudomonadota</taxon>
        <taxon>Alphaproteobacteria</taxon>
        <taxon>Acetobacterales</taxon>
        <taxon>Acetobacteraceae</taxon>
        <taxon>Gluconobacter</taxon>
    </lineage>
</organism>
<feature type="coiled-coil region" evidence="1">
    <location>
        <begin position="3"/>
        <end position="30"/>
    </location>
</feature>
<sequence>MSEPLLRNEIKRLEGELNAMRRELEGVAAQAMLGSLISSAMLRNISDQSETNRRAALAMLEHIRSELSAKVGDRIEGLPELQLALAQLASLQTKLKTSETHRG</sequence>
<keyword evidence="1" id="KW-0175">Coiled coil</keyword>